<keyword evidence="2" id="KW-0677">Repeat</keyword>
<organism evidence="4 5">
    <name type="scientific">Paramecium tetraurelia</name>
    <dbReference type="NCBI Taxonomy" id="5888"/>
    <lineage>
        <taxon>Eukaryota</taxon>
        <taxon>Sar</taxon>
        <taxon>Alveolata</taxon>
        <taxon>Ciliophora</taxon>
        <taxon>Intramacronucleata</taxon>
        <taxon>Oligohymenophorea</taxon>
        <taxon>Peniculida</taxon>
        <taxon>Parameciidae</taxon>
        <taxon>Paramecium</taxon>
    </lineage>
</organism>
<dbReference type="InParanoid" id="A0C5B2"/>
<dbReference type="OMA" id="SQETYVF"/>
<dbReference type="HOGENOM" id="CLU_053065_0_0_1"/>
<sequence>MYQVLGGDSEYSENNIEQYDEDQDQGDGQDDMGGQQYYDDEDQDMQPQEEYQEYQPEEQQDEQQSNILQQGGFKYQPFDQRKWQWAEPLIEGVPPCARGGHSATLSGASIILFGGHYYANKDEGYKYLNDTYQMDVNANRWFKAKVQGTPPAPRYAHSAVLAGQRIIIFGGKGEKCVFRDLHALDPLTLTWYQGPEGSGSPSARFAHSATLYASTKMIIFGGWNGIDYFNDLYVLDLEVMAWSQPPCTGPSPTPRQGHTAIQVGANLIIQGGFYYQEDKTLKTLHKTANPRHGSHLRGCYLNDIRILDTEHFAWSRLRVSGTPPAPRYGHSANVSGADIVVFGGWSLNSGARSENNFATPPDIDYLIVLNTEKMCWEKAKYEGNAPRNRYGHTATSIGPHILIFGGWEYNRATNQVVVLRDLNVGQQQQEKKK</sequence>
<name>A0C5B2_PARTE</name>
<dbReference type="PANTHER" id="PTHR46093:SF3">
    <property type="entry name" value="ACYL-COA-BINDING DOMAIN-CONTAINING PROTEIN 4"/>
    <property type="match status" value="1"/>
</dbReference>
<dbReference type="Proteomes" id="UP000000600">
    <property type="component" value="Unassembled WGS sequence"/>
</dbReference>
<evidence type="ECO:0000256" key="2">
    <source>
        <dbReference type="ARBA" id="ARBA00022737"/>
    </source>
</evidence>
<evidence type="ECO:0000256" key="1">
    <source>
        <dbReference type="ARBA" id="ARBA00022441"/>
    </source>
</evidence>
<dbReference type="STRING" id="5888.A0C5B2"/>
<dbReference type="GeneID" id="5019161"/>
<gene>
    <name evidence="4" type="ORF">GSPATT00006478001</name>
</gene>
<evidence type="ECO:0000256" key="3">
    <source>
        <dbReference type="SAM" id="MobiDB-lite"/>
    </source>
</evidence>
<dbReference type="InterPro" id="IPR015915">
    <property type="entry name" value="Kelch-typ_b-propeller"/>
</dbReference>
<proteinExistence type="predicted"/>
<evidence type="ECO:0000313" key="5">
    <source>
        <dbReference type="Proteomes" id="UP000000600"/>
    </source>
</evidence>
<dbReference type="OrthoDB" id="10251809at2759"/>
<dbReference type="PANTHER" id="PTHR46093">
    <property type="entry name" value="ACYL-COA-BINDING DOMAIN-CONTAINING PROTEIN 5"/>
    <property type="match status" value="1"/>
</dbReference>
<keyword evidence="1" id="KW-0880">Kelch repeat</keyword>
<accession>A0C5B2</accession>
<dbReference type="EMBL" id="CT868041">
    <property type="protein sequence ID" value="CAK65979.1"/>
    <property type="molecule type" value="Genomic_DNA"/>
</dbReference>
<feature type="region of interest" description="Disordered" evidence="3">
    <location>
        <begin position="1"/>
        <end position="65"/>
    </location>
</feature>
<evidence type="ECO:0000313" key="4">
    <source>
        <dbReference type="EMBL" id="CAK65979.1"/>
    </source>
</evidence>
<dbReference type="eggNOG" id="KOG0379">
    <property type="taxonomic scope" value="Eukaryota"/>
</dbReference>
<dbReference type="Pfam" id="PF24681">
    <property type="entry name" value="Kelch_KLHDC2_KLHL20_DRC7"/>
    <property type="match status" value="2"/>
</dbReference>
<protein>
    <submittedName>
        <fullName evidence="4">Uncharacterized protein</fullName>
    </submittedName>
</protein>
<feature type="compositionally biased region" description="Acidic residues" evidence="3">
    <location>
        <begin position="18"/>
        <end position="30"/>
    </location>
</feature>
<keyword evidence="5" id="KW-1185">Reference proteome</keyword>
<dbReference type="RefSeq" id="XP_001433376.1">
    <property type="nucleotide sequence ID" value="XM_001433339.1"/>
</dbReference>
<dbReference type="KEGG" id="ptm:GSPATT00006478001"/>
<dbReference type="Gene3D" id="2.120.10.80">
    <property type="entry name" value="Kelch-type beta propeller"/>
    <property type="match status" value="2"/>
</dbReference>
<reference evidence="4 5" key="1">
    <citation type="journal article" date="2006" name="Nature">
        <title>Global trends of whole-genome duplications revealed by the ciliate Paramecium tetraurelia.</title>
        <authorList>
            <consortium name="Genoscope"/>
            <person name="Aury J.-M."/>
            <person name="Jaillon O."/>
            <person name="Duret L."/>
            <person name="Noel B."/>
            <person name="Jubin C."/>
            <person name="Porcel B.M."/>
            <person name="Segurens B."/>
            <person name="Daubin V."/>
            <person name="Anthouard V."/>
            <person name="Aiach N."/>
            <person name="Arnaiz O."/>
            <person name="Billaut A."/>
            <person name="Beisson J."/>
            <person name="Blanc I."/>
            <person name="Bouhouche K."/>
            <person name="Camara F."/>
            <person name="Duharcourt S."/>
            <person name="Guigo R."/>
            <person name="Gogendeau D."/>
            <person name="Katinka M."/>
            <person name="Keller A.-M."/>
            <person name="Kissmehl R."/>
            <person name="Klotz C."/>
            <person name="Koll F."/>
            <person name="Le Moue A."/>
            <person name="Lepere C."/>
            <person name="Malinsky S."/>
            <person name="Nowacki M."/>
            <person name="Nowak J.K."/>
            <person name="Plattner H."/>
            <person name="Poulain J."/>
            <person name="Ruiz F."/>
            <person name="Serrano V."/>
            <person name="Zagulski M."/>
            <person name="Dessen P."/>
            <person name="Betermier M."/>
            <person name="Weissenbach J."/>
            <person name="Scarpelli C."/>
            <person name="Schachter V."/>
            <person name="Sperling L."/>
            <person name="Meyer E."/>
            <person name="Cohen J."/>
            <person name="Wincker P."/>
        </authorList>
    </citation>
    <scope>NUCLEOTIDE SEQUENCE [LARGE SCALE GENOMIC DNA]</scope>
    <source>
        <strain evidence="4 5">Stock d4-2</strain>
    </source>
</reference>
<feature type="compositionally biased region" description="Acidic residues" evidence="3">
    <location>
        <begin position="50"/>
        <end position="61"/>
    </location>
</feature>
<dbReference type="AlphaFoldDB" id="A0C5B2"/>
<dbReference type="SUPFAM" id="SSF117281">
    <property type="entry name" value="Kelch motif"/>
    <property type="match status" value="2"/>
</dbReference>